<reference evidence="2 3" key="1">
    <citation type="submission" date="2023-01" db="EMBL/GenBank/DDBJ databases">
        <title>Analysis of 21 Apiospora genomes using comparative genomics revels a genus with tremendous synthesis potential of carbohydrate active enzymes and secondary metabolites.</title>
        <authorList>
            <person name="Sorensen T."/>
        </authorList>
    </citation>
    <scope>NUCLEOTIDE SEQUENCE [LARGE SCALE GENOMIC DNA]</scope>
    <source>
        <strain evidence="2 3">CBS 83171</strain>
    </source>
</reference>
<evidence type="ECO:0000313" key="3">
    <source>
        <dbReference type="Proteomes" id="UP001446871"/>
    </source>
</evidence>
<sequence>MEETALQNISPTARPSPKSRRPLRHYRDHEPPSSSLSKGGGNNPAFYWPPLFATALVAGNPGLRGADLVLRGVVGRRRRVGLGRFRGGGLGRRGWDLGRRAGALGWRAGWRAGALGWRAGWRAGAPGRRVDHLSLALVQDGLDVPALLSVIHEHTFVLVVVIVVASLFDVASGLNLVAVVPGHHFAVNDIAPMGGALLAAESRGVRSRELLPGSDLASRVAALPGSDNAARVLALVQGKPVDGICVVNVVASLFDVVPGHHFAANEIAPMMGTLLVRGLPAESRGVHSREPRLGARVMILPGRDNVARRFALVDDKLVDGVYVARSGRGLMGKIRESVPGMGAAMAAGARAPMASKAMMAWRLEGAMVGEECLVAATQKAGLYCVAKWFVEWTVSSR</sequence>
<accession>A0ABR1V952</accession>
<evidence type="ECO:0000313" key="2">
    <source>
        <dbReference type="EMBL" id="KAK8067739.1"/>
    </source>
</evidence>
<protein>
    <submittedName>
        <fullName evidence="2">Uncharacterized protein</fullName>
    </submittedName>
</protein>
<feature type="region of interest" description="Disordered" evidence="1">
    <location>
        <begin position="1"/>
        <end position="41"/>
    </location>
</feature>
<proteinExistence type="predicted"/>
<evidence type="ECO:0000256" key="1">
    <source>
        <dbReference type="SAM" id="MobiDB-lite"/>
    </source>
</evidence>
<organism evidence="2 3">
    <name type="scientific">Apiospora saccharicola</name>
    <dbReference type="NCBI Taxonomy" id="335842"/>
    <lineage>
        <taxon>Eukaryota</taxon>
        <taxon>Fungi</taxon>
        <taxon>Dikarya</taxon>
        <taxon>Ascomycota</taxon>
        <taxon>Pezizomycotina</taxon>
        <taxon>Sordariomycetes</taxon>
        <taxon>Xylariomycetidae</taxon>
        <taxon>Amphisphaeriales</taxon>
        <taxon>Apiosporaceae</taxon>
        <taxon>Apiospora</taxon>
    </lineage>
</organism>
<dbReference type="EMBL" id="JAQQWM010000004">
    <property type="protein sequence ID" value="KAK8067739.1"/>
    <property type="molecule type" value="Genomic_DNA"/>
</dbReference>
<name>A0ABR1V952_9PEZI</name>
<gene>
    <name evidence="2" type="ORF">PG996_006851</name>
</gene>
<comment type="caution">
    <text evidence="2">The sequence shown here is derived from an EMBL/GenBank/DDBJ whole genome shotgun (WGS) entry which is preliminary data.</text>
</comment>
<feature type="compositionally biased region" description="Polar residues" evidence="1">
    <location>
        <begin position="1"/>
        <end position="13"/>
    </location>
</feature>
<keyword evidence="3" id="KW-1185">Reference proteome</keyword>
<dbReference type="Proteomes" id="UP001446871">
    <property type="component" value="Unassembled WGS sequence"/>
</dbReference>